<keyword evidence="12 18" id="KW-0472">Membrane</keyword>
<dbReference type="AlphaFoldDB" id="A0A8C6WPU7"/>
<dbReference type="GO" id="GO:0070161">
    <property type="term" value="C:anchoring junction"/>
    <property type="evidence" value="ECO:0007669"/>
    <property type="project" value="UniProtKB-SubCell"/>
</dbReference>
<feature type="compositionally biased region" description="Low complexity" evidence="17">
    <location>
        <begin position="701"/>
        <end position="715"/>
    </location>
</feature>
<comment type="subcellular location">
    <subcellularLocation>
        <location evidence="2">Cell junction</location>
    </subcellularLocation>
    <subcellularLocation>
        <location evidence="1">Cell membrane</location>
        <topology evidence="1">Single-pass type I membrane protein</topology>
    </subcellularLocation>
    <subcellularLocation>
        <location evidence="3">Membrane raft</location>
    </subcellularLocation>
</comment>
<dbReference type="CDD" id="cd00096">
    <property type="entry name" value="Ig"/>
    <property type="match status" value="1"/>
</dbReference>
<keyword evidence="13" id="KW-1015">Disulfide bond</keyword>
<dbReference type="Pfam" id="PF13895">
    <property type="entry name" value="Ig_2"/>
    <property type="match status" value="1"/>
</dbReference>
<dbReference type="GO" id="GO:0004888">
    <property type="term" value="F:transmembrane signaling receptor activity"/>
    <property type="evidence" value="ECO:0007669"/>
    <property type="project" value="TreeGrafter"/>
</dbReference>
<evidence type="ECO:0000256" key="10">
    <source>
        <dbReference type="ARBA" id="ARBA00022949"/>
    </source>
</evidence>
<dbReference type="Proteomes" id="UP000694523">
    <property type="component" value="Unplaced"/>
</dbReference>
<keyword evidence="7" id="KW-0732">Signal</keyword>
<dbReference type="Pfam" id="PF17736">
    <property type="entry name" value="Ig_C17orf99"/>
    <property type="match status" value="1"/>
</dbReference>
<keyword evidence="9" id="KW-0130">Cell adhesion</keyword>
<protein>
    <recommendedName>
        <fullName evidence="16">Platelet endothelial cell adhesion molecule</fullName>
    </recommendedName>
</protein>
<evidence type="ECO:0000313" key="20">
    <source>
        <dbReference type="Ensembl" id="ENSNMLP00000022720.1"/>
    </source>
</evidence>
<proteinExistence type="predicted"/>
<evidence type="ECO:0000256" key="16">
    <source>
        <dbReference type="ARBA" id="ARBA00049765"/>
    </source>
</evidence>
<evidence type="ECO:0000256" key="17">
    <source>
        <dbReference type="SAM" id="MobiDB-lite"/>
    </source>
</evidence>
<evidence type="ECO:0000256" key="5">
    <source>
        <dbReference type="ARBA" id="ARBA00022553"/>
    </source>
</evidence>
<dbReference type="InterPro" id="IPR050488">
    <property type="entry name" value="Ig_Fc_receptor"/>
</dbReference>
<evidence type="ECO:0000256" key="12">
    <source>
        <dbReference type="ARBA" id="ARBA00023136"/>
    </source>
</evidence>
<evidence type="ECO:0000256" key="18">
    <source>
        <dbReference type="SAM" id="Phobius"/>
    </source>
</evidence>
<evidence type="ECO:0000256" key="9">
    <source>
        <dbReference type="ARBA" id="ARBA00022889"/>
    </source>
</evidence>
<dbReference type="Ensembl" id="ENSNMLT00000025437.1">
    <property type="protein sequence ID" value="ENSNMLP00000022720.1"/>
    <property type="gene ID" value="ENSNMLG00000014646.1"/>
</dbReference>
<dbReference type="PROSITE" id="PS50835">
    <property type="entry name" value="IG_LIKE"/>
    <property type="match status" value="3"/>
</dbReference>
<dbReference type="PANTHER" id="PTHR11481">
    <property type="entry name" value="IMMUNOGLOBULIN FC RECEPTOR"/>
    <property type="match status" value="1"/>
</dbReference>
<accession>A0A8C6WPU7</accession>
<feature type="domain" description="Ig-like" evidence="19">
    <location>
        <begin position="534"/>
        <end position="620"/>
    </location>
</feature>
<evidence type="ECO:0000313" key="21">
    <source>
        <dbReference type="Proteomes" id="UP000694523"/>
    </source>
</evidence>
<dbReference type="Pfam" id="PF13927">
    <property type="entry name" value="Ig_3"/>
    <property type="match status" value="1"/>
</dbReference>
<feature type="domain" description="Ig-like" evidence="19">
    <location>
        <begin position="47"/>
        <end position="149"/>
    </location>
</feature>
<evidence type="ECO:0000256" key="11">
    <source>
        <dbReference type="ARBA" id="ARBA00022989"/>
    </source>
</evidence>
<keyword evidence="5" id="KW-0597">Phosphoprotein</keyword>
<evidence type="ECO:0000259" key="19">
    <source>
        <dbReference type="PROSITE" id="PS50835"/>
    </source>
</evidence>
<feature type="transmembrane region" description="Helical" evidence="18">
    <location>
        <begin position="631"/>
        <end position="650"/>
    </location>
</feature>
<evidence type="ECO:0000256" key="2">
    <source>
        <dbReference type="ARBA" id="ARBA00004282"/>
    </source>
</evidence>
<dbReference type="GO" id="GO:0098742">
    <property type="term" value="P:cell-cell adhesion via plasma-membrane adhesion molecules"/>
    <property type="evidence" value="ECO:0007669"/>
    <property type="project" value="TreeGrafter"/>
</dbReference>
<organism evidence="20 21">
    <name type="scientific">Neogobius melanostomus</name>
    <name type="common">round goby</name>
    <dbReference type="NCBI Taxonomy" id="47308"/>
    <lineage>
        <taxon>Eukaryota</taxon>
        <taxon>Metazoa</taxon>
        <taxon>Chordata</taxon>
        <taxon>Craniata</taxon>
        <taxon>Vertebrata</taxon>
        <taxon>Euteleostomi</taxon>
        <taxon>Actinopterygii</taxon>
        <taxon>Neopterygii</taxon>
        <taxon>Teleostei</taxon>
        <taxon>Neoteleostei</taxon>
        <taxon>Acanthomorphata</taxon>
        <taxon>Gobiaria</taxon>
        <taxon>Gobiiformes</taxon>
        <taxon>Gobioidei</taxon>
        <taxon>Gobiidae</taxon>
        <taxon>Benthophilinae</taxon>
        <taxon>Neogobiini</taxon>
        <taxon>Neogobius</taxon>
    </lineage>
</organism>
<dbReference type="Gene3D" id="2.60.40.10">
    <property type="entry name" value="Immunoglobulins"/>
    <property type="match status" value="3"/>
</dbReference>
<evidence type="ECO:0000256" key="1">
    <source>
        <dbReference type="ARBA" id="ARBA00004251"/>
    </source>
</evidence>
<evidence type="ECO:0000256" key="13">
    <source>
        <dbReference type="ARBA" id="ARBA00023157"/>
    </source>
</evidence>
<reference evidence="20" key="2">
    <citation type="submission" date="2025-09" db="UniProtKB">
        <authorList>
            <consortium name="Ensembl"/>
        </authorList>
    </citation>
    <scope>IDENTIFICATION</scope>
</reference>
<dbReference type="PANTHER" id="PTHR11481:SF5">
    <property type="entry name" value="PLATELET ENDOTHELIAL CELL ADHESION MOLECULE"/>
    <property type="match status" value="1"/>
</dbReference>
<dbReference type="GO" id="GO:0006955">
    <property type="term" value="P:immune response"/>
    <property type="evidence" value="ECO:0007669"/>
    <property type="project" value="TreeGrafter"/>
</dbReference>
<dbReference type="GO" id="GO:0045121">
    <property type="term" value="C:membrane raft"/>
    <property type="evidence" value="ECO:0007669"/>
    <property type="project" value="UniProtKB-SubCell"/>
</dbReference>
<keyword evidence="21" id="KW-1185">Reference proteome</keyword>
<dbReference type="InterPro" id="IPR003599">
    <property type="entry name" value="Ig_sub"/>
</dbReference>
<dbReference type="InterPro" id="IPR040878">
    <property type="entry name" value="IL-40-like_Ig"/>
</dbReference>
<evidence type="ECO:0000256" key="4">
    <source>
        <dbReference type="ARBA" id="ARBA00022475"/>
    </source>
</evidence>
<evidence type="ECO:0000256" key="7">
    <source>
        <dbReference type="ARBA" id="ARBA00022729"/>
    </source>
</evidence>
<evidence type="ECO:0000256" key="15">
    <source>
        <dbReference type="ARBA" id="ARBA00023319"/>
    </source>
</evidence>
<evidence type="ECO:0000256" key="8">
    <source>
        <dbReference type="ARBA" id="ARBA00022737"/>
    </source>
</evidence>
<keyword evidence="14" id="KW-0325">Glycoprotein</keyword>
<feature type="domain" description="Ig-like" evidence="19">
    <location>
        <begin position="340"/>
        <end position="424"/>
    </location>
</feature>
<evidence type="ECO:0000256" key="3">
    <source>
        <dbReference type="ARBA" id="ARBA00004285"/>
    </source>
</evidence>
<dbReference type="SMART" id="SM00409">
    <property type="entry name" value="IG"/>
    <property type="match status" value="4"/>
</dbReference>
<dbReference type="GO" id="GO:0007166">
    <property type="term" value="P:cell surface receptor signaling pathway"/>
    <property type="evidence" value="ECO:0007669"/>
    <property type="project" value="TreeGrafter"/>
</dbReference>
<dbReference type="SUPFAM" id="SSF48726">
    <property type="entry name" value="Immunoglobulin"/>
    <property type="match status" value="4"/>
</dbReference>
<keyword evidence="11 18" id="KW-1133">Transmembrane helix</keyword>
<keyword evidence="15" id="KW-0393">Immunoglobulin domain</keyword>
<evidence type="ECO:0000256" key="14">
    <source>
        <dbReference type="ARBA" id="ARBA00023180"/>
    </source>
</evidence>
<sequence>MEPGPPNWLLLFIGLLHFCKDLTNTNWRTFQHNLFMLTCVFFVFVGPCARVQSSYIIDNVGLTILPSSTVESGTNVTLQCKASISWDTVSEPTYHFKFTKNDVMFNSSDSREDTARYELFPARAVDSGSYGCHVTVRDKSKSSLDTVFTVVGLQQPVLGLNKTDVFESEEVVAHCSAPSEKGSLIFYFHQRFRSGDTQEVKRAMSEGNSLETRLTLRHIGDSFLYCDYEVLLAGRSNHSNEVQVSVKGMFITPVMNILPSPEVYEGDLIEVVCRVVGAHEDVYVFLIKDRKILKRMPVSLSHRFRPQEGDSGELVCKAEWKALQKETYQTITVKELISKPRLSVEPRDLFEGDLLTMTCSVSVYVPGRIQNNTLKYSIYKDHKEVKRGDVYSTTAQASKNGNYTCKVQASSSSNNFVKESKTLIVSAKVPVSKPSMNIVGGTLVLGKPFQLLCKSERGSLPITYTLYVPKGHRGLDEVVANPGEIAIFNATVAKRSELNNFLCHAKNHQKLAPKVATGIQLEASTTIIEPVSKPVLTSTPSVEEITEQHDVTLFCSVLRGSPPVTFTWYNAETRVAIASQMSHKLRGSYVINDVGTQHNGGYYCVCTNPANETMHSDVITIAVKMAGWKKALIAIVCLLLLVALILVIAFKRHLIGFKRKRTAELSVKSAGTKIERLSLTQSEVTNMANATPSMMGKSVWSEHVSGSESENENSVAAPKSPELEYAEVQTKQVDPSRPPVKKGTDTTYSEVRHSRQGVPEPADSQASVEYAELNHDAEPPSGGGNHDDNAVQEAHQEETCADNSATGNDIGPGE</sequence>
<evidence type="ECO:0000256" key="6">
    <source>
        <dbReference type="ARBA" id="ARBA00022692"/>
    </source>
</evidence>
<name>A0A8C6WPU7_9GOBI</name>
<keyword evidence="6 18" id="KW-0812">Transmembrane</keyword>
<dbReference type="GO" id="GO:0009897">
    <property type="term" value="C:external side of plasma membrane"/>
    <property type="evidence" value="ECO:0007669"/>
    <property type="project" value="TreeGrafter"/>
</dbReference>
<keyword evidence="4" id="KW-1003">Cell membrane</keyword>
<dbReference type="InterPro" id="IPR007110">
    <property type="entry name" value="Ig-like_dom"/>
</dbReference>
<keyword evidence="10" id="KW-0965">Cell junction</keyword>
<feature type="region of interest" description="Disordered" evidence="17">
    <location>
        <begin position="690"/>
        <end position="814"/>
    </location>
</feature>
<feature type="compositionally biased region" description="Basic and acidic residues" evidence="17">
    <location>
        <begin position="785"/>
        <end position="798"/>
    </location>
</feature>
<dbReference type="InterPro" id="IPR013783">
    <property type="entry name" value="Ig-like_fold"/>
</dbReference>
<reference evidence="20" key="1">
    <citation type="submission" date="2025-08" db="UniProtKB">
        <authorList>
            <consortium name="Ensembl"/>
        </authorList>
    </citation>
    <scope>IDENTIFICATION</scope>
</reference>
<dbReference type="InterPro" id="IPR036179">
    <property type="entry name" value="Ig-like_dom_sf"/>
</dbReference>
<keyword evidence="8" id="KW-0677">Repeat</keyword>